<organism evidence="2 3">
    <name type="scientific">Streptomyces erythrochromogenes</name>
    <dbReference type="NCBI Taxonomy" id="285574"/>
    <lineage>
        <taxon>Bacteria</taxon>
        <taxon>Bacillati</taxon>
        <taxon>Actinomycetota</taxon>
        <taxon>Actinomycetes</taxon>
        <taxon>Kitasatosporales</taxon>
        <taxon>Streptomycetaceae</taxon>
        <taxon>Streptomyces</taxon>
    </lineage>
</organism>
<evidence type="ECO:0000313" key="3">
    <source>
        <dbReference type="Proteomes" id="UP001432312"/>
    </source>
</evidence>
<dbReference type="GeneID" id="95501521"/>
<accession>A0ABZ1QM59</accession>
<dbReference type="Proteomes" id="UP001432312">
    <property type="component" value="Chromosome"/>
</dbReference>
<sequence>MKRKAAIVMAALVMASGVGMVGASQASARDCQYNTRSCKWEPTAALCLANADTINLPQYKRLKITELPQPFKGRFMACSSGTWTKGRG</sequence>
<keyword evidence="3" id="KW-1185">Reference proteome</keyword>
<evidence type="ECO:0000256" key="1">
    <source>
        <dbReference type="SAM" id="SignalP"/>
    </source>
</evidence>
<dbReference type="RefSeq" id="WP_078959223.1">
    <property type="nucleotide sequence ID" value="NZ_CP108036.1"/>
</dbReference>
<keyword evidence="1" id="KW-0732">Signal</keyword>
<name>A0ABZ1QM59_9ACTN</name>
<feature type="chain" id="PRO_5046763529" evidence="1">
    <location>
        <begin position="29"/>
        <end position="88"/>
    </location>
</feature>
<proteinExistence type="predicted"/>
<dbReference type="EMBL" id="CP108036">
    <property type="protein sequence ID" value="WUN83402.1"/>
    <property type="molecule type" value="Genomic_DNA"/>
</dbReference>
<protein>
    <submittedName>
        <fullName evidence="2">Uncharacterized protein</fullName>
    </submittedName>
</protein>
<gene>
    <name evidence="2" type="ORF">OHA91_35750</name>
</gene>
<reference evidence="2" key="1">
    <citation type="submission" date="2022-10" db="EMBL/GenBank/DDBJ databases">
        <title>The complete genomes of actinobacterial strains from the NBC collection.</title>
        <authorList>
            <person name="Joergensen T.S."/>
            <person name="Alvarez Arevalo M."/>
            <person name="Sterndorff E.B."/>
            <person name="Faurdal D."/>
            <person name="Vuksanovic O."/>
            <person name="Mourched A.-S."/>
            <person name="Charusanti P."/>
            <person name="Shaw S."/>
            <person name="Blin K."/>
            <person name="Weber T."/>
        </authorList>
    </citation>
    <scope>NUCLEOTIDE SEQUENCE</scope>
    <source>
        <strain evidence="2">NBC_00303</strain>
    </source>
</reference>
<evidence type="ECO:0000313" key="2">
    <source>
        <dbReference type="EMBL" id="WUN83402.1"/>
    </source>
</evidence>
<feature type="signal peptide" evidence="1">
    <location>
        <begin position="1"/>
        <end position="28"/>
    </location>
</feature>